<evidence type="ECO:0000313" key="9">
    <source>
        <dbReference type="EMBL" id="EEV18677.1"/>
    </source>
</evidence>
<keyword evidence="6 8" id="KW-1133">Transmembrane helix</keyword>
<keyword evidence="4" id="KW-1003">Cell membrane</keyword>
<comment type="similarity">
    <text evidence="2">Belongs to the AzlC family.</text>
</comment>
<keyword evidence="3" id="KW-0813">Transport</keyword>
<comment type="subcellular location">
    <subcellularLocation>
        <location evidence="1">Cell membrane</location>
        <topology evidence="1">Multi-pass membrane protein</topology>
    </subcellularLocation>
</comment>
<evidence type="ECO:0000256" key="6">
    <source>
        <dbReference type="ARBA" id="ARBA00022989"/>
    </source>
</evidence>
<dbReference type="Pfam" id="PF03591">
    <property type="entry name" value="AzlC"/>
    <property type="match status" value="1"/>
</dbReference>
<dbReference type="Proteomes" id="UP000005709">
    <property type="component" value="Unassembled WGS sequence"/>
</dbReference>
<accession>C8PF49</accession>
<dbReference type="STRING" id="824.CGRAC_0308"/>
<keyword evidence="5 8" id="KW-0812">Transmembrane</keyword>
<dbReference type="InterPro" id="IPR011606">
    <property type="entry name" value="Brnchd-chn_aa_trnsp_permease"/>
</dbReference>
<evidence type="ECO:0000256" key="3">
    <source>
        <dbReference type="ARBA" id="ARBA00022448"/>
    </source>
</evidence>
<dbReference type="OrthoDB" id="9803444at2"/>
<evidence type="ECO:0000256" key="1">
    <source>
        <dbReference type="ARBA" id="ARBA00004651"/>
    </source>
</evidence>
<comment type="caution">
    <text evidence="9">The sequence shown here is derived from an EMBL/GenBank/DDBJ whole genome shotgun (WGS) entry which is preliminary data.</text>
</comment>
<feature type="transmembrane region" description="Helical" evidence="8">
    <location>
        <begin position="216"/>
        <end position="234"/>
    </location>
</feature>
<evidence type="ECO:0000256" key="4">
    <source>
        <dbReference type="ARBA" id="ARBA00022475"/>
    </source>
</evidence>
<evidence type="ECO:0000256" key="2">
    <source>
        <dbReference type="ARBA" id="ARBA00010735"/>
    </source>
</evidence>
<evidence type="ECO:0000256" key="5">
    <source>
        <dbReference type="ARBA" id="ARBA00022692"/>
    </source>
</evidence>
<feature type="transmembrane region" description="Helical" evidence="8">
    <location>
        <begin position="193"/>
        <end position="210"/>
    </location>
</feature>
<dbReference type="RefSeq" id="WP_005869778.1">
    <property type="nucleotide sequence ID" value="NZ_ACYG01000009.1"/>
</dbReference>
<dbReference type="eggNOG" id="COG1296">
    <property type="taxonomic scope" value="Bacteria"/>
</dbReference>
<feature type="transmembrane region" description="Helical" evidence="8">
    <location>
        <begin position="168"/>
        <end position="186"/>
    </location>
</feature>
<keyword evidence="10" id="KW-1185">Reference proteome</keyword>
<evidence type="ECO:0000256" key="8">
    <source>
        <dbReference type="SAM" id="Phobius"/>
    </source>
</evidence>
<organism evidence="9 10">
    <name type="scientific">Campylobacter gracilis RM3268</name>
    <dbReference type="NCBI Taxonomy" id="553220"/>
    <lineage>
        <taxon>Bacteria</taxon>
        <taxon>Pseudomonadati</taxon>
        <taxon>Campylobacterota</taxon>
        <taxon>Epsilonproteobacteria</taxon>
        <taxon>Campylobacterales</taxon>
        <taxon>Campylobacteraceae</taxon>
        <taxon>Campylobacter</taxon>
    </lineage>
</organism>
<keyword evidence="7 8" id="KW-0472">Membrane</keyword>
<name>C8PF49_9BACT</name>
<evidence type="ECO:0000256" key="7">
    <source>
        <dbReference type="ARBA" id="ARBA00023136"/>
    </source>
</evidence>
<evidence type="ECO:0000313" key="10">
    <source>
        <dbReference type="Proteomes" id="UP000005709"/>
    </source>
</evidence>
<dbReference type="EMBL" id="ACYG01000009">
    <property type="protein sequence ID" value="EEV18677.1"/>
    <property type="molecule type" value="Genomic_DNA"/>
</dbReference>
<dbReference type="AlphaFoldDB" id="C8PF49"/>
<reference evidence="9 10" key="1">
    <citation type="submission" date="2009-07" db="EMBL/GenBank/DDBJ databases">
        <authorList>
            <person name="Madupu R."/>
            <person name="Sebastian Y."/>
            <person name="Durkin A.S."/>
            <person name="Torralba M."/>
            <person name="Methe B."/>
            <person name="Sutton G.G."/>
            <person name="Strausberg R.L."/>
            <person name="Nelson K.E."/>
        </authorList>
    </citation>
    <scope>NUCLEOTIDE SEQUENCE [LARGE SCALE GENOMIC DNA]</scope>
    <source>
        <strain evidence="9 10">RM3268</strain>
    </source>
</reference>
<feature type="transmembrane region" description="Helical" evidence="8">
    <location>
        <begin position="137"/>
        <end position="162"/>
    </location>
</feature>
<gene>
    <name evidence="9" type="ORF">CAMGR0001_2690</name>
</gene>
<dbReference type="GO" id="GO:0005886">
    <property type="term" value="C:plasma membrane"/>
    <property type="evidence" value="ECO:0007669"/>
    <property type="project" value="UniProtKB-SubCell"/>
</dbReference>
<sequence length="252" mass="28545">MSKFEIFRPTLAVMMGYVPLGLAFGIYGISQDLPVWALALTSLLIYAGSVEFVLIAFIVTHASLVDTFVVAFLLNFRHFFYTMSLLDELRFVRHKIYAVYALTDETFALLKARAFLRPEELSGEQPVTPQRLKELDLLYNLTAVLNQSYWVAGVVAGAVLGASLKLDFSGVEFSLTALFAMLTYEVFKANPQYKVLLLGFACAFAGLFIFPTKYFLFGTLIFGTAVLLLFRKYFERPSRTGRRLRKFLKRGR</sequence>
<proteinExistence type="inferred from homology"/>
<protein>
    <submittedName>
        <fullName evidence="9">Putative azaleucine resistance protein AzlC</fullName>
    </submittedName>
</protein>
<dbReference type="GO" id="GO:1903785">
    <property type="term" value="P:L-valine transmembrane transport"/>
    <property type="evidence" value="ECO:0007669"/>
    <property type="project" value="TreeGrafter"/>
</dbReference>
<dbReference type="PANTHER" id="PTHR34979:SF1">
    <property type="entry name" value="INNER MEMBRANE PROTEIN YGAZ"/>
    <property type="match status" value="1"/>
</dbReference>
<feature type="transmembrane region" description="Helical" evidence="8">
    <location>
        <begin position="12"/>
        <end position="29"/>
    </location>
</feature>
<dbReference type="PANTHER" id="PTHR34979">
    <property type="entry name" value="INNER MEMBRANE PROTEIN YGAZ"/>
    <property type="match status" value="1"/>
</dbReference>